<dbReference type="EMBL" id="JACCJC010000060">
    <property type="protein sequence ID" value="KAF6231130.1"/>
    <property type="molecule type" value="Genomic_DNA"/>
</dbReference>
<gene>
    <name evidence="2" type="ORF">HO173_010630</name>
</gene>
<dbReference type="AlphaFoldDB" id="A0A8H6FM86"/>
<name>A0A8H6FM86_9LECA</name>
<accession>A0A8H6FM86</accession>
<evidence type="ECO:0000256" key="1">
    <source>
        <dbReference type="SAM" id="MobiDB-lite"/>
    </source>
</evidence>
<sequence length="100" mass="11187">MLTSDVIAQGRIFWLMDPYKDQDSDDLDNPESTHDKKSNLQRYIKPGQFTTLVSAAFTCDATTTLKIFTELVDAHKVTRLAFTETKQEKSPGVSDTVGES</sequence>
<protein>
    <submittedName>
        <fullName evidence="2">Uncharacterized protein</fullName>
    </submittedName>
</protein>
<proteinExistence type="predicted"/>
<keyword evidence="3" id="KW-1185">Reference proteome</keyword>
<dbReference type="RefSeq" id="XP_037160563.1">
    <property type="nucleotide sequence ID" value="XM_037312515.1"/>
</dbReference>
<organism evidence="2 3">
    <name type="scientific">Letharia columbiana</name>
    <dbReference type="NCBI Taxonomy" id="112416"/>
    <lineage>
        <taxon>Eukaryota</taxon>
        <taxon>Fungi</taxon>
        <taxon>Dikarya</taxon>
        <taxon>Ascomycota</taxon>
        <taxon>Pezizomycotina</taxon>
        <taxon>Lecanoromycetes</taxon>
        <taxon>OSLEUM clade</taxon>
        <taxon>Lecanoromycetidae</taxon>
        <taxon>Lecanorales</taxon>
        <taxon>Lecanorineae</taxon>
        <taxon>Parmeliaceae</taxon>
        <taxon>Letharia</taxon>
    </lineage>
</organism>
<feature type="region of interest" description="Disordered" evidence="1">
    <location>
        <begin position="19"/>
        <end position="40"/>
    </location>
</feature>
<evidence type="ECO:0000313" key="2">
    <source>
        <dbReference type="EMBL" id="KAF6231130.1"/>
    </source>
</evidence>
<dbReference type="Proteomes" id="UP000578531">
    <property type="component" value="Unassembled WGS sequence"/>
</dbReference>
<comment type="caution">
    <text evidence="2">The sequence shown here is derived from an EMBL/GenBank/DDBJ whole genome shotgun (WGS) entry which is preliminary data.</text>
</comment>
<evidence type="ECO:0000313" key="3">
    <source>
        <dbReference type="Proteomes" id="UP000578531"/>
    </source>
</evidence>
<dbReference type="GeneID" id="59292276"/>
<reference evidence="2 3" key="1">
    <citation type="journal article" date="2020" name="Genomics">
        <title>Complete, high-quality genomes from long-read metagenomic sequencing of two wolf lichen thalli reveals enigmatic genome architecture.</title>
        <authorList>
            <person name="McKenzie S.K."/>
            <person name="Walston R.F."/>
            <person name="Allen J.L."/>
        </authorList>
    </citation>
    <scope>NUCLEOTIDE SEQUENCE [LARGE SCALE GENOMIC DNA]</scope>
    <source>
        <strain evidence="2">WasteWater2</strain>
    </source>
</reference>